<keyword evidence="5 7" id="KW-1133">Transmembrane helix</keyword>
<evidence type="ECO:0000256" key="3">
    <source>
        <dbReference type="ARBA" id="ARBA00022692"/>
    </source>
</evidence>
<dbReference type="InterPro" id="IPR001932">
    <property type="entry name" value="PPM-type_phosphatase-like_dom"/>
</dbReference>
<gene>
    <name evidence="10" type="ORF">O3H35_04460</name>
    <name evidence="9" type="ORF">O3H54_10795</name>
</gene>
<dbReference type="PANTHER" id="PTHR43156">
    <property type="entry name" value="STAGE II SPORULATION PROTEIN E-RELATED"/>
    <property type="match status" value="1"/>
</dbReference>
<keyword evidence="4" id="KW-0378">Hydrolase</keyword>
<dbReference type="GO" id="GO:0005886">
    <property type="term" value="C:plasma membrane"/>
    <property type="evidence" value="ECO:0007669"/>
    <property type="project" value="UniProtKB-SubCell"/>
</dbReference>
<dbReference type="SMART" id="SM00331">
    <property type="entry name" value="PP2C_SIG"/>
    <property type="match status" value="1"/>
</dbReference>
<dbReference type="InterPro" id="IPR011620">
    <property type="entry name" value="Sig_transdc_His_kinase_LytS_TM"/>
</dbReference>
<dbReference type="GO" id="GO:0016791">
    <property type="term" value="F:phosphatase activity"/>
    <property type="evidence" value="ECO:0007669"/>
    <property type="project" value="TreeGrafter"/>
</dbReference>
<keyword evidence="11" id="KW-1185">Reference proteome</keyword>
<reference evidence="10" key="1">
    <citation type="submission" date="2022-12" db="EMBL/GenBank/DDBJ databases">
        <title>Reclassification of two methanogenic archaea species isolated from the Kolyma lowland permafrost.</title>
        <authorList>
            <person name="Trubitsyn V.E."/>
            <person name="Rivkina E.M."/>
            <person name="Shcherbakova V.A."/>
        </authorList>
    </citation>
    <scope>NUCLEOTIDE SEQUENCE</scope>
    <source>
        <strain evidence="9">M2</strain>
        <strain evidence="10">MK4</strain>
    </source>
</reference>
<dbReference type="InterPro" id="IPR052016">
    <property type="entry name" value="Bact_Sigma-Reg"/>
</dbReference>
<dbReference type="GO" id="GO:0071555">
    <property type="term" value="P:cell wall organization"/>
    <property type="evidence" value="ECO:0007669"/>
    <property type="project" value="InterPro"/>
</dbReference>
<dbReference type="GO" id="GO:0000155">
    <property type="term" value="F:phosphorelay sensor kinase activity"/>
    <property type="evidence" value="ECO:0007669"/>
    <property type="project" value="InterPro"/>
</dbReference>
<dbReference type="PANTHER" id="PTHR43156:SF2">
    <property type="entry name" value="STAGE II SPORULATION PROTEIN E"/>
    <property type="match status" value="1"/>
</dbReference>
<evidence type="ECO:0000256" key="5">
    <source>
        <dbReference type="ARBA" id="ARBA00022989"/>
    </source>
</evidence>
<dbReference type="RefSeq" id="WP_048082951.1">
    <property type="nucleotide sequence ID" value="NZ_JAPVER010000020.1"/>
</dbReference>
<keyword evidence="3 7" id="KW-0812">Transmembrane</keyword>
<dbReference type="EMBL" id="JAPVER010000020">
    <property type="protein sequence ID" value="MCZ3366367.1"/>
    <property type="molecule type" value="Genomic_DNA"/>
</dbReference>
<dbReference type="Pfam" id="PF07694">
    <property type="entry name" value="5TM-5TMR_LYT"/>
    <property type="match status" value="1"/>
</dbReference>
<keyword evidence="6 7" id="KW-0472">Membrane</keyword>
<feature type="transmembrane region" description="Helical" evidence="7">
    <location>
        <begin position="101"/>
        <end position="127"/>
    </location>
</feature>
<feature type="domain" description="PPM-type phosphatase" evidence="8">
    <location>
        <begin position="235"/>
        <end position="452"/>
    </location>
</feature>
<dbReference type="Gene3D" id="1.10.1760.20">
    <property type="match status" value="1"/>
</dbReference>
<feature type="transmembrane region" description="Helical" evidence="7">
    <location>
        <begin position="170"/>
        <end position="190"/>
    </location>
</feature>
<evidence type="ECO:0000313" key="10">
    <source>
        <dbReference type="EMBL" id="MCZ3371875.1"/>
    </source>
</evidence>
<dbReference type="EMBL" id="JAPVES010000029">
    <property type="protein sequence ID" value="MCZ3371875.1"/>
    <property type="molecule type" value="Genomic_DNA"/>
</dbReference>
<proteinExistence type="predicted"/>
<dbReference type="SUPFAM" id="SSF81606">
    <property type="entry name" value="PP2C-like"/>
    <property type="match status" value="1"/>
</dbReference>
<dbReference type="Proteomes" id="UP001074446">
    <property type="component" value="Unassembled WGS sequence"/>
</dbReference>
<evidence type="ECO:0000256" key="1">
    <source>
        <dbReference type="ARBA" id="ARBA00004651"/>
    </source>
</evidence>
<evidence type="ECO:0000256" key="6">
    <source>
        <dbReference type="ARBA" id="ARBA00023136"/>
    </source>
</evidence>
<accession>A0A9E4ZZI7</accession>
<keyword evidence="2" id="KW-1003">Cell membrane</keyword>
<organism evidence="10">
    <name type="scientific">Methanobacterium veterum</name>
    <dbReference type="NCBI Taxonomy" id="408577"/>
    <lineage>
        <taxon>Archaea</taxon>
        <taxon>Methanobacteriati</taxon>
        <taxon>Methanobacteriota</taxon>
        <taxon>Methanomada group</taxon>
        <taxon>Methanobacteria</taxon>
        <taxon>Methanobacteriales</taxon>
        <taxon>Methanobacteriaceae</taxon>
        <taxon>Methanobacterium</taxon>
    </lineage>
</organism>
<evidence type="ECO:0000256" key="2">
    <source>
        <dbReference type="ARBA" id="ARBA00022475"/>
    </source>
</evidence>
<dbReference type="InterPro" id="IPR036457">
    <property type="entry name" value="PPM-type-like_dom_sf"/>
</dbReference>
<evidence type="ECO:0000313" key="11">
    <source>
        <dbReference type="Proteomes" id="UP001068021"/>
    </source>
</evidence>
<evidence type="ECO:0000256" key="7">
    <source>
        <dbReference type="SAM" id="Phobius"/>
    </source>
</evidence>
<sequence>MITIELLLDLAEKICVILVIAYLITRTKIFHEVLDRKFTIKNMVFIILVFGALSIFGTYSGITINGAMGNVRDLGPMIAGLVGGPVAGLGAGLIGGLYRYFFLGGITTFPCSLSTVLAGLFAGIIYILNKRKFIGIIGSVLFAASMEAFHMILVLLLAKPYPEAFVIAQELSIPMIVSNALGMLIFAYFITNLAKERKTTKERDEYFDELQRKKYELEIAHEIQESFLPQEMPNLDGYDIFAINLPAKEVGGDFYDFIPISKDKIGVTIADVSGKSVPAALFMAVSRTILRAKAMGNSNAAEVIKDANKLIAEDSDTGMFVTLFYTILDLKNKTMEYVNAGHNNPVLFIRKTGTMECLNAKGIALGAIDTIELEEKQIYLESGDVIVFYTDGVTEAMNDKEEFFGQKKLYKLIKSYSNLSAEGMVNKIREEVISFSQNQSQFDDITLMVIKVK</sequence>
<protein>
    <submittedName>
        <fullName evidence="10">SpoIIE family protein phosphatase</fullName>
    </submittedName>
</protein>
<dbReference type="Proteomes" id="UP001068021">
    <property type="component" value="Unassembled WGS sequence"/>
</dbReference>
<evidence type="ECO:0000313" key="9">
    <source>
        <dbReference type="EMBL" id="MCZ3366367.1"/>
    </source>
</evidence>
<evidence type="ECO:0000259" key="8">
    <source>
        <dbReference type="SMART" id="SM00331"/>
    </source>
</evidence>
<feature type="transmembrane region" description="Helical" evidence="7">
    <location>
        <begin position="74"/>
        <end position="94"/>
    </location>
</feature>
<feature type="transmembrane region" description="Helical" evidence="7">
    <location>
        <begin position="44"/>
        <end position="62"/>
    </location>
</feature>
<feature type="transmembrane region" description="Helical" evidence="7">
    <location>
        <begin position="6"/>
        <end position="24"/>
    </location>
</feature>
<dbReference type="Pfam" id="PF07228">
    <property type="entry name" value="SpoIIE"/>
    <property type="match status" value="1"/>
</dbReference>
<comment type="caution">
    <text evidence="10">The sequence shown here is derived from an EMBL/GenBank/DDBJ whole genome shotgun (WGS) entry which is preliminary data.</text>
</comment>
<evidence type="ECO:0000256" key="4">
    <source>
        <dbReference type="ARBA" id="ARBA00022801"/>
    </source>
</evidence>
<comment type="subcellular location">
    <subcellularLocation>
        <location evidence="1">Cell membrane</location>
        <topology evidence="1">Multi-pass membrane protein</topology>
    </subcellularLocation>
</comment>
<feature type="transmembrane region" description="Helical" evidence="7">
    <location>
        <begin position="133"/>
        <end position="158"/>
    </location>
</feature>
<dbReference type="AlphaFoldDB" id="A0A9E4ZZI7"/>
<name>A0A9E4ZZI7_9EURY</name>
<dbReference type="Gene3D" id="3.60.40.10">
    <property type="entry name" value="PPM-type phosphatase domain"/>
    <property type="match status" value="1"/>
</dbReference>